<dbReference type="Proteomes" id="UP001301769">
    <property type="component" value="Unassembled WGS sequence"/>
</dbReference>
<keyword evidence="7" id="KW-1185">Reference proteome</keyword>
<dbReference type="InterPro" id="IPR007219">
    <property type="entry name" value="XnlR_reg_dom"/>
</dbReference>
<evidence type="ECO:0000256" key="3">
    <source>
        <dbReference type="SAM" id="MobiDB-lite"/>
    </source>
</evidence>
<dbReference type="CDD" id="cd12148">
    <property type="entry name" value="fungal_TF_MHR"/>
    <property type="match status" value="1"/>
</dbReference>
<keyword evidence="4" id="KW-0812">Transmembrane</keyword>
<dbReference type="PANTHER" id="PTHR46910:SF5">
    <property type="entry name" value="ZN(II)2CYS6 TRANSCRIPTION FACTOR (EUROFUNG)"/>
    <property type="match status" value="1"/>
</dbReference>
<feature type="domain" description="Zn(2)-C6 fungal-type" evidence="5">
    <location>
        <begin position="22"/>
        <end position="51"/>
    </location>
</feature>
<proteinExistence type="predicted"/>
<dbReference type="GO" id="GO:0008270">
    <property type="term" value="F:zinc ion binding"/>
    <property type="evidence" value="ECO:0007669"/>
    <property type="project" value="InterPro"/>
</dbReference>
<dbReference type="CDD" id="cd00067">
    <property type="entry name" value="GAL4"/>
    <property type="match status" value="1"/>
</dbReference>
<feature type="compositionally biased region" description="Polar residues" evidence="3">
    <location>
        <begin position="111"/>
        <end position="123"/>
    </location>
</feature>
<dbReference type="SMART" id="SM00906">
    <property type="entry name" value="Fungal_trans"/>
    <property type="match status" value="1"/>
</dbReference>
<dbReference type="Pfam" id="PF00172">
    <property type="entry name" value="Zn_clus"/>
    <property type="match status" value="1"/>
</dbReference>
<dbReference type="EMBL" id="MU858045">
    <property type="protein sequence ID" value="KAK4220323.1"/>
    <property type="molecule type" value="Genomic_DNA"/>
</dbReference>
<dbReference type="PROSITE" id="PS50048">
    <property type="entry name" value="ZN2_CY6_FUNGAL_2"/>
    <property type="match status" value="1"/>
</dbReference>
<dbReference type="SUPFAM" id="SSF57701">
    <property type="entry name" value="Zn2/Cys6 DNA-binding domain"/>
    <property type="match status" value="1"/>
</dbReference>
<dbReference type="GO" id="GO:0006351">
    <property type="term" value="P:DNA-templated transcription"/>
    <property type="evidence" value="ECO:0007669"/>
    <property type="project" value="InterPro"/>
</dbReference>
<reference evidence="6" key="1">
    <citation type="journal article" date="2023" name="Mol. Phylogenet. Evol.">
        <title>Genome-scale phylogeny and comparative genomics of the fungal order Sordariales.</title>
        <authorList>
            <person name="Hensen N."/>
            <person name="Bonometti L."/>
            <person name="Westerberg I."/>
            <person name="Brannstrom I.O."/>
            <person name="Guillou S."/>
            <person name="Cros-Aarteil S."/>
            <person name="Calhoun S."/>
            <person name="Haridas S."/>
            <person name="Kuo A."/>
            <person name="Mondo S."/>
            <person name="Pangilinan J."/>
            <person name="Riley R."/>
            <person name="LaButti K."/>
            <person name="Andreopoulos B."/>
            <person name="Lipzen A."/>
            <person name="Chen C."/>
            <person name="Yan M."/>
            <person name="Daum C."/>
            <person name="Ng V."/>
            <person name="Clum A."/>
            <person name="Steindorff A."/>
            <person name="Ohm R.A."/>
            <person name="Martin F."/>
            <person name="Silar P."/>
            <person name="Natvig D.O."/>
            <person name="Lalanne C."/>
            <person name="Gautier V."/>
            <person name="Ament-Velasquez S.L."/>
            <person name="Kruys A."/>
            <person name="Hutchinson M.I."/>
            <person name="Powell A.J."/>
            <person name="Barry K."/>
            <person name="Miller A.N."/>
            <person name="Grigoriev I.V."/>
            <person name="Debuchy R."/>
            <person name="Gladieux P."/>
            <person name="Hiltunen Thoren M."/>
            <person name="Johannesson H."/>
        </authorList>
    </citation>
    <scope>NUCLEOTIDE SEQUENCE</scope>
    <source>
        <strain evidence="6">PSN293</strain>
    </source>
</reference>
<sequence>MDHEEAESSAEKPSIAPTVPRACDACRARKIRCNRETPCAHCVQAKIECSHDGARPKEKRARVLVSSQYEKKIDQIDSRLDVVVRLLQDVRSRLPPPGSSPQPQASIPGQTQPSAPITTQIHNSASSSATATPGTSTGSHVDAAMGPMVEGNSSLTAHSIFAKDLLQKIIDEGSRPEMRETLDALHAVVEAMKKQPAAKEMTYPNARPDRSVPAFLQGCELPPIQRSLHVVKLARSHQLPSISWVYEFIPVHHFPETCLSIYLSENYNEADFIMVNACLHYLFETYSYQLEGDEQAEYRRLSKLCGANLETALSNLPLHLPANVDTIAALLLGAYYAIDLSQPQLSWILSSKASELCQTLGYHRLATYQQPTRPPLHPSQPMTPLESQISIQQKQSLFWAVYIADKGLALRLGRASTIQDYDVTVPYPASEGRSSNPIAMFLRGWVLVANVQGRIYEQLYCPEAIRLAEGERWERAKELVGMLSEVERFMGEATERWRLDGDDAVGKDLAEFIVGSDAVLRLSLLTLVYRAVPHPPGSRTTFRPECVRAARATLERHQQCMAVVAQSEFGLFSIYMHWTILFAPFVPFIVLFCQVIETKDRDDLSRLQAFVVSIQSSNSREGGVSEAVDRLCRLFQVLYSVASHYVESYAAGGGGVYPTGTGGVGDSDMFQGASTQGIGAALAGVDTYLAALGFPPPQLNNASANAEVQGQAGFGGGGSTDLPYHSGHDGRSQEQFAIKSGDDDFQLDGVAGEGQEPQRALDPMIWMGNEAQLEGWLYSNQQVLSFLEDGLLDTLGGMASGSGGNGGQ</sequence>
<evidence type="ECO:0000313" key="7">
    <source>
        <dbReference type="Proteomes" id="UP001301769"/>
    </source>
</evidence>
<dbReference type="GO" id="GO:0000981">
    <property type="term" value="F:DNA-binding transcription factor activity, RNA polymerase II-specific"/>
    <property type="evidence" value="ECO:0007669"/>
    <property type="project" value="InterPro"/>
</dbReference>
<dbReference type="GO" id="GO:0003677">
    <property type="term" value="F:DNA binding"/>
    <property type="evidence" value="ECO:0007669"/>
    <property type="project" value="InterPro"/>
</dbReference>
<name>A0AAN6YJA5_9PEZI</name>
<dbReference type="PANTHER" id="PTHR46910">
    <property type="entry name" value="TRANSCRIPTION FACTOR PDR1"/>
    <property type="match status" value="1"/>
</dbReference>
<dbReference type="InterPro" id="IPR050987">
    <property type="entry name" value="AtrR-like"/>
</dbReference>
<evidence type="ECO:0000259" key="5">
    <source>
        <dbReference type="PROSITE" id="PS50048"/>
    </source>
</evidence>
<reference evidence="6" key="2">
    <citation type="submission" date="2023-05" db="EMBL/GenBank/DDBJ databases">
        <authorList>
            <consortium name="Lawrence Berkeley National Laboratory"/>
            <person name="Steindorff A."/>
            <person name="Hensen N."/>
            <person name="Bonometti L."/>
            <person name="Westerberg I."/>
            <person name="Brannstrom I.O."/>
            <person name="Guillou S."/>
            <person name="Cros-Aarteil S."/>
            <person name="Calhoun S."/>
            <person name="Haridas S."/>
            <person name="Kuo A."/>
            <person name="Mondo S."/>
            <person name="Pangilinan J."/>
            <person name="Riley R."/>
            <person name="Labutti K."/>
            <person name="Andreopoulos B."/>
            <person name="Lipzen A."/>
            <person name="Chen C."/>
            <person name="Yanf M."/>
            <person name="Daum C."/>
            <person name="Ng V."/>
            <person name="Clum A."/>
            <person name="Ohm R."/>
            <person name="Martin F."/>
            <person name="Silar P."/>
            <person name="Natvig D."/>
            <person name="Lalanne C."/>
            <person name="Gautier V."/>
            <person name="Ament-Velasquez S.L."/>
            <person name="Kruys A."/>
            <person name="Hutchinson M.I."/>
            <person name="Powell A.J."/>
            <person name="Barry K."/>
            <person name="Miller A.N."/>
            <person name="Grigoriev I.V."/>
            <person name="Debuchy R."/>
            <person name="Gladieux P."/>
            <person name="Thoren M.H."/>
            <person name="Johannesson H."/>
        </authorList>
    </citation>
    <scope>NUCLEOTIDE SEQUENCE</scope>
    <source>
        <strain evidence="6">PSN293</strain>
    </source>
</reference>
<dbReference type="AlphaFoldDB" id="A0AAN6YJA5"/>
<dbReference type="Gene3D" id="4.10.240.10">
    <property type="entry name" value="Zn(2)-C6 fungal-type DNA-binding domain"/>
    <property type="match status" value="1"/>
</dbReference>
<organism evidence="6 7">
    <name type="scientific">Rhypophila decipiens</name>
    <dbReference type="NCBI Taxonomy" id="261697"/>
    <lineage>
        <taxon>Eukaryota</taxon>
        <taxon>Fungi</taxon>
        <taxon>Dikarya</taxon>
        <taxon>Ascomycota</taxon>
        <taxon>Pezizomycotina</taxon>
        <taxon>Sordariomycetes</taxon>
        <taxon>Sordariomycetidae</taxon>
        <taxon>Sordariales</taxon>
        <taxon>Naviculisporaceae</taxon>
        <taxon>Rhypophila</taxon>
    </lineage>
</organism>
<accession>A0AAN6YJA5</accession>
<evidence type="ECO:0000256" key="4">
    <source>
        <dbReference type="SAM" id="Phobius"/>
    </source>
</evidence>
<dbReference type="InterPro" id="IPR036864">
    <property type="entry name" value="Zn2-C6_fun-type_DNA-bd_sf"/>
</dbReference>
<evidence type="ECO:0000256" key="2">
    <source>
        <dbReference type="ARBA" id="ARBA00023242"/>
    </source>
</evidence>
<evidence type="ECO:0000313" key="6">
    <source>
        <dbReference type="EMBL" id="KAK4220323.1"/>
    </source>
</evidence>
<keyword evidence="4" id="KW-1133">Transmembrane helix</keyword>
<protein>
    <submittedName>
        <fullName evidence="6">Fungal-specific transcription factor domain-containing protein</fullName>
    </submittedName>
</protein>
<feature type="compositionally biased region" description="Low complexity" evidence="3">
    <location>
        <begin position="124"/>
        <end position="139"/>
    </location>
</feature>
<feature type="compositionally biased region" description="Low complexity" evidence="3">
    <location>
        <begin position="101"/>
        <end position="110"/>
    </location>
</feature>
<feature type="region of interest" description="Disordered" evidence="3">
    <location>
        <begin position="710"/>
        <end position="732"/>
    </location>
</feature>
<feature type="transmembrane region" description="Helical" evidence="4">
    <location>
        <begin position="575"/>
        <end position="596"/>
    </location>
</feature>
<keyword evidence="4" id="KW-0472">Membrane</keyword>
<dbReference type="SMART" id="SM00066">
    <property type="entry name" value="GAL4"/>
    <property type="match status" value="1"/>
</dbReference>
<keyword evidence="1" id="KW-0479">Metal-binding</keyword>
<gene>
    <name evidence="6" type="ORF">QBC37DRAFT_436142</name>
</gene>
<feature type="region of interest" description="Disordered" evidence="3">
    <location>
        <begin position="92"/>
        <end position="144"/>
    </location>
</feature>
<keyword evidence="2" id="KW-0539">Nucleus</keyword>
<comment type="caution">
    <text evidence="6">The sequence shown here is derived from an EMBL/GenBank/DDBJ whole genome shotgun (WGS) entry which is preliminary data.</text>
</comment>
<dbReference type="PROSITE" id="PS00463">
    <property type="entry name" value="ZN2_CY6_FUNGAL_1"/>
    <property type="match status" value="1"/>
</dbReference>
<dbReference type="InterPro" id="IPR001138">
    <property type="entry name" value="Zn2Cys6_DnaBD"/>
</dbReference>
<evidence type="ECO:0000256" key="1">
    <source>
        <dbReference type="ARBA" id="ARBA00022723"/>
    </source>
</evidence>
<dbReference type="Pfam" id="PF04082">
    <property type="entry name" value="Fungal_trans"/>
    <property type="match status" value="1"/>
</dbReference>